<evidence type="ECO:0000313" key="2">
    <source>
        <dbReference type="EMBL" id="VAW69396.1"/>
    </source>
</evidence>
<evidence type="ECO:0000256" key="1">
    <source>
        <dbReference type="SAM" id="MobiDB-lite"/>
    </source>
</evidence>
<gene>
    <name evidence="2" type="ORF">MNBD_GAMMA10-772</name>
</gene>
<dbReference type="EMBL" id="UOFJ01000422">
    <property type="protein sequence ID" value="VAW69396.1"/>
    <property type="molecule type" value="Genomic_DNA"/>
</dbReference>
<accession>A0A3B0YLZ0</accession>
<proteinExistence type="predicted"/>
<name>A0A3B0YLZ0_9ZZZZ</name>
<reference evidence="2" key="1">
    <citation type="submission" date="2018-06" db="EMBL/GenBank/DDBJ databases">
        <authorList>
            <person name="Zhirakovskaya E."/>
        </authorList>
    </citation>
    <scope>NUCLEOTIDE SEQUENCE</scope>
</reference>
<organism evidence="2">
    <name type="scientific">hydrothermal vent metagenome</name>
    <dbReference type="NCBI Taxonomy" id="652676"/>
    <lineage>
        <taxon>unclassified sequences</taxon>
        <taxon>metagenomes</taxon>
        <taxon>ecological metagenomes</taxon>
    </lineage>
</organism>
<dbReference type="AlphaFoldDB" id="A0A3B0YLZ0"/>
<protein>
    <submittedName>
        <fullName evidence="2">Uncharacterized protein</fullName>
    </submittedName>
</protein>
<sequence>MIKTLFSNIFVAFICSLLVWCPFINAAQLSLPSGDLIAPSITQPEYSGTVKEGENHIVEVRVTDNVAVKQVVLYYRTIGTENYQRKLMSNISNTDKYLISIDAKKIKKPGFEYYIQAMDAAGNTLLHGYSFSPLSVKTIANGEVVVDGKKITNSETASAPDSETESGGSIFSNKWFWIGVGVLVAGAAAAGGGGGGEPTATLTVDAGEPVN</sequence>
<feature type="region of interest" description="Disordered" evidence="1">
    <location>
        <begin position="191"/>
        <end position="211"/>
    </location>
</feature>